<dbReference type="AlphaFoldDB" id="A0A2R4T8W4"/>
<evidence type="ECO:0000313" key="3">
    <source>
        <dbReference type="EMBL" id="AVZ75570.1"/>
    </source>
</evidence>
<organism evidence="3 4">
    <name type="scientific">Streptomyces lunaelactis</name>
    <dbReference type="NCBI Taxonomy" id="1535768"/>
    <lineage>
        <taxon>Bacteria</taxon>
        <taxon>Bacillati</taxon>
        <taxon>Actinomycetota</taxon>
        <taxon>Actinomycetes</taxon>
        <taxon>Kitasatosporales</taxon>
        <taxon>Streptomycetaceae</taxon>
        <taxon>Streptomyces</taxon>
    </lineage>
</organism>
<evidence type="ECO:0000259" key="2">
    <source>
        <dbReference type="Pfam" id="PF13700"/>
    </source>
</evidence>
<protein>
    <recommendedName>
        <fullName evidence="2">DUF4158 domain-containing protein</fullName>
    </recommendedName>
</protein>
<feature type="domain" description="DUF4158" evidence="2">
    <location>
        <begin position="31"/>
        <end position="176"/>
    </location>
</feature>
<evidence type="ECO:0000256" key="1">
    <source>
        <dbReference type="SAM" id="MobiDB-lite"/>
    </source>
</evidence>
<name>A0A2R4T8W4_9ACTN</name>
<feature type="region of interest" description="Disordered" evidence="1">
    <location>
        <begin position="179"/>
        <end position="198"/>
    </location>
</feature>
<sequence length="198" mass="22321">MILGCALAEPSPVQLSVVGVTLGCRPGRVGILTSIERTAYPRFKRLITAHELHLFFSPTREEAAWAAERMDADGHQLALLLALKSYQRMGRFPKPDEYPEMVVDFVRRAVELPEGTMSLWATGRTAERQRTEVRRRVGATYDQARARRIAEESIRKEAAAKNRPADLINIALEKVVEAGRSCRRSPPSTRWPRRSAAR</sequence>
<accession>A0A2R4T8W4</accession>
<keyword evidence="4" id="KW-1185">Reference proteome</keyword>
<dbReference type="Pfam" id="PF13700">
    <property type="entry name" value="DUF4158"/>
    <property type="match status" value="1"/>
</dbReference>
<dbReference type="Proteomes" id="UP000244201">
    <property type="component" value="Chromosome"/>
</dbReference>
<reference evidence="3 4" key="1">
    <citation type="submission" date="2018-01" db="EMBL/GenBank/DDBJ databases">
        <title>Complete genome sequence of Streptomyces lunaelactis MM109T, a Ferroverdin A producer isolated from cave moonmilk deposits.</title>
        <authorList>
            <person name="Naome A."/>
            <person name="Martinet L."/>
            <person name="Maciejewska M."/>
            <person name="Anderssen S."/>
            <person name="Adam D."/>
            <person name="Tenconi E."/>
            <person name="Deflandre B."/>
            <person name="Arguelles-Arias A."/>
            <person name="Calusinska M."/>
            <person name="Copieters W."/>
            <person name="Karim L."/>
            <person name="Hanikenne M."/>
            <person name="Baurain D."/>
            <person name="van Wezel G."/>
            <person name="Smargiasso N."/>
            <person name="de Pauw E."/>
            <person name="Delfosse P."/>
            <person name="Rigali S."/>
        </authorList>
    </citation>
    <scope>NUCLEOTIDE SEQUENCE [LARGE SCALE GENOMIC DNA]</scope>
    <source>
        <strain evidence="3 4">MM109</strain>
    </source>
</reference>
<dbReference type="EMBL" id="CP026304">
    <property type="protein sequence ID" value="AVZ75570.1"/>
    <property type="molecule type" value="Genomic_DNA"/>
</dbReference>
<proteinExistence type="predicted"/>
<dbReference type="InterPro" id="IPR025296">
    <property type="entry name" value="DUF4158"/>
</dbReference>
<dbReference type="KEGG" id="slk:SLUN_28555"/>
<gene>
    <name evidence="3" type="ORF">SLUN_28555</name>
</gene>
<evidence type="ECO:0000313" key="4">
    <source>
        <dbReference type="Proteomes" id="UP000244201"/>
    </source>
</evidence>